<organism evidence="6 7">
    <name type="scientific">Kaistella gelatinilytica</name>
    <dbReference type="NCBI Taxonomy" id="2787636"/>
    <lineage>
        <taxon>Bacteria</taxon>
        <taxon>Pseudomonadati</taxon>
        <taxon>Bacteroidota</taxon>
        <taxon>Flavobacteriia</taxon>
        <taxon>Flavobacteriales</taxon>
        <taxon>Weeksellaceae</taxon>
        <taxon>Chryseobacterium group</taxon>
        <taxon>Kaistella</taxon>
    </lineage>
</organism>
<evidence type="ECO:0000259" key="5">
    <source>
        <dbReference type="Pfam" id="PF13354"/>
    </source>
</evidence>
<dbReference type="Pfam" id="PF13354">
    <property type="entry name" value="Beta-lactamase2"/>
    <property type="match status" value="1"/>
</dbReference>
<accession>A0ABS0F8J3</accession>
<evidence type="ECO:0000256" key="3">
    <source>
        <dbReference type="ARBA" id="ARBA00012865"/>
    </source>
</evidence>
<dbReference type="EC" id="3.5.2.6" evidence="3"/>
<dbReference type="SUPFAM" id="SSF56601">
    <property type="entry name" value="beta-lactamase/transpeptidase-like"/>
    <property type="match status" value="1"/>
</dbReference>
<dbReference type="InterPro" id="IPR000871">
    <property type="entry name" value="Beta-lactam_class-A"/>
</dbReference>
<comment type="similarity">
    <text evidence="2">Belongs to the class-A beta-lactamase family.</text>
</comment>
<gene>
    <name evidence="6" type="primary">bla</name>
    <name evidence="6" type="ORF">IV494_02150</name>
</gene>
<dbReference type="RefSeq" id="WP_196078523.1">
    <property type="nucleotide sequence ID" value="NZ_JADPVI010000001.1"/>
</dbReference>
<feature type="domain" description="Beta-lactamase class A catalytic" evidence="5">
    <location>
        <begin position="39"/>
        <end position="265"/>
    </location>
</feature>
<evidence type="ECO:0000256" key="1">
    <source>
        <dbReference type="ARBA" id="ARBA00001526"/>
    </source>
</evidence>
<reference evidence="6 7" key="1">
    <citation type="submission" date="2020-11" db="EMBL/GenBank/DDBJ databases">
        <title>Kaistella gelatinilytica sp. nov., a flavobacterium isolated from Antarctic Soil.</title>
        <authorList>
            <person name="Li J."/>
        </authorList>
    </citation>
    <scope>NUCLEOTIDE SEQUENCE [LARGE SCALE GENOMIC DNA]</scope>
    <source>
        <strain evidence="6 7">G5-32</strain>
    </source>
</reference>
<keyword evidence="7" id="KW-1185">Reference proteome</keyword>
<dbReference type="PANTHER" id="PTHR35333:SF3">
    <property type="entry name" value="BETA-LACTAMASE-TYPE TRANSPEPTIDASE FOLD CONTAINING PROTEIN"/>
    <property type="match status" value="1"/>
</dbReference>
<sequence>MKKIIYLFLLISSFTFAQKQNLKKEILDITKNKNATVAVSINSFEDQFNLNINGDKKLPMLSVFKFHIALAVLNVVDEGKLSLNQNIFIKKSELLENTWSPIREKYPEGNIEMPLRELIKYTVAQSDNNGCDLLLRLIGGTETVQKFINGKGIKNFQIKANEEEMHQSYQMMYKNFTTTNSANDLLKKFYNGEAVSKNSTDFLIKIMIETTTGTNKIVAQLPKETQVAHKTGSSGKNDKGLTIAENDIAIIKLPNGKHYAISVFVSDSMESESTNTKMIADISKIVFDYFSKK</sequence>
<feature type="chain" id="PRO_5046109062" description="beta-lactamase" evidence="4">
    <location>
        <begin position="18"/>
        <end position="293"/>
    </location>
</feature>
<dbReference type="PANTHER" id="PTHR35333">
    <property type="entry name" value="BETA-LACTAMASE"/>
    <property type="match status" value="1"/>
</dbReference>
<comment type="catalytic activity">
    <reaction evidence="1">
        <text>a beta-lactam + H2O = a substituted beta-amino acid</text>
        <dbReference type="Rhea" id="RHEA:20401"/>
        <dbReference type="ChEBI" id="CHEBI:15377"/>
        <dbReference type="ChEBI" id="CHEBI:35627"/>
        <dbReference type="ChEBI" id="CHEBI:140347"/>
        <dbReference type="EC" id="3.5.2.6"/>
    </reaction>
</comment>
<keyword evidence="4" id="KW-0732">Signal</keyword>
<evidence type="ECO:0000256" key="2">
    <source>
        <dbReference type="ARBA" id="ARBA00009009"/>
    </source>
</evidence>
<dbReference type="InterPro" id="IPR012338">
    <property type="entry name" value="Beta-lactam/transpept-like"/>
</dbReference>
<protein>
    <recommendedName>
        <fullName evidence="3">beta-lactamase</fullName>
        <ecNumber evidence="3">3.5.2.6</ecNumber>
    </recommendedName>
</protein>
<dbReference type="InterPro" id="IPR045155">
    <property type="entry name" value="Beta-lactam_cat"/>
</dbReference>
<evidence type="ECO:0000313" key="7">
    <source>
        <dbReference type="Proteomes" id="UP000660070"/>
    </source>
</evidence>
<proteinExistence type="inferred from homology"/>
<evidence type="ECO:0000256" key="4">
    <source>
        <dbReference type="SAM" id="SignalP"/>
    </source>
</evidence>
<feature type="signal peptide" evidence="4">
    <location>
        <begin position="1"/>
        <end position="17"/>
    </location>
</feature>
<name>A0ABS0F8J3_9FLAO</name>
<dbReference type="EMBL" id="JADPVI010000001">
    <property type="protein sequence ID" value="MBF8455970.1"/>
    <property type="molecule type" value="Genomic_DNA"/>
</dbReference>
<comment type="caution">
    <text evidence="6">The sequence shown here is derived from an EMBL/GenBank/DDBJ whole genome shotgun (WGS) entry which is preliminary data.</text>
</comment>
<dbReference type="NCBIfam" id="NF012099">
    <property type="entry name" value="SubclassA2"/>
    <property type="match status" value="1"/>
</dbReference>
<dbReference type="NCBIfam" id="NF033103">
    <property type="entry name" value="bla_class_A"/>
    <property type="match status" value="1"/>
</dbReference>
<dbReference type="Gene3D" id="3.40.710.10">
    <property type="entry name" value="DD-peptidase/beta-lactamase superfamily"/>
    <property type="match status" value="1"/>
</dbReference>
<dbReference type="Proteomes" id="UP000660070">
    <property type="component" value="Unassembled WGS sequence"/>
</dbReference>
<evidence type="ECO:0000313" key="6">
    <source>
        <dbReference type="EMBL" id="MBF8455970.1"/>
    </source>
</evidence>